<dbReference type="InterPro" id="IPR036097">
    <property type="entry name" value="HisK_dim/P_sf"/>
</dbReference>
<comment type="catalytic activity">
    <reaction evidence="1">
        <text>ATP + protein L-histidine = ADP + protein N-phospho-L-histidine.</text>
        <dbReference type="EC" id="2.7.13.3"/>
    </reaction>
</comment>
<keyword evidence="4" id="KW-1003">Cell membrane</keyword>
<dbReference type="PANTHER" id="PTHR45528">
    <property type="entry name" value="SENSOR HISTIDINE KINASE CPXA"/>
    <property type="match status" value="1"/>
</dbReference>
<dbReference type="EMBL" id="JACOQH010000003">
    <property type="protein sequence ID" value="MBC5753391.1"/>
    <property type="molecule type" value="Genomic_DNA"/>
</dbReference>
<reference evidence="16 17" key="1">
    <citation type="submission" date="2020-08" db="EMBL/GenBank/DDBJ databases">
        <title>Genome public.</title>
        <authorList>
            <person name="Liu C."/>
            <person name="Sun Q."/>
        </authorList>
    </citation>
    <scope>NUCLEOTIDE SEQUENCE [LARGE SCALE GENOMIC DNA]</scope>
    <source>
        <strain evidence="16 17">BX0805</strain>
    </source>
</reference>
<organism evidence="16 17">
    <name type="scientific">Roseburia yibonii</name>
    <dbReference type="NCBI Taxonomy" id="2763063"/>
    <lineage>
        <taxon>Bacteria</taxon>
        <taxon>Bacillati</taxon>
        <taxon>Bacillota</taxon>
        <taxon>Clostridia</taxon>
        <taxon>Lachnospirales</taxon>
        <taxon>Lachnospiraceae</taxon>
        <taxon>Roseburia</taxon>
    </lineage>
</organism>
<keyword evidence="8" id="KW-0547">Nucleotide-binding</keyword>
<keyword evidence="5" id="KW-0597">Phosphoprotein</keyword>
<dbReference type="Gene3D" id="1.10.287.130">
    <property type="match status" value="1"/>
</dbReference>
<evidence type="ECO:0000256" key="8">
    <source>
        <dbReference type="ARBA" id="ARBA00022741"/>
    </source>
</evidence>
<evidence type="ECO:0000256" key="5">
    <source>
        <dbReference type="ARBA" id="ARBA00022553"/>
    </source>
</evidence>
<keyword evidence="12" id="KW-0902">Two-component regulatory system</keyword>
<proteinExistence type="predicted"/>
<dbReference type="Pfam" id="PF00512">
    <property type="entry name" value="HisKA"/>
    <property type="match status" value="1"/>
</dbReference>
<evidence type="ECO:0000313" key="16">
    <source>
        <dbReference type="EMBL" id="MBC5753391.1"/>
    </source>
</evidence>
<evidence type="ECO:0000256" key="11">
    <source>
        <dbReference type="ARBA" id="ARBA00022989"/>
    </source>
</evidence>
<dbReference type="Gene3D" id="1.10.287.860">
    <property type="entry name" value="Nucleotidyltransferase"/>
    <property type="match status" value="1"/>
</dbReference>
<keyword evidence="11 14" id="KW-1133">Transmembrane helix</keyword>
<dbReference type="GO" id="GO:0016301">
    <property type="term" value="F:kinase activity"/>
    <property type="evidence" value="ECO:0007669"/>
    <property type="project" value="UniProtKB-KW"/>
</dbReference>
<keyword evidence="17" id="KW-1185">Reference proteome</keyword>
<evidence type="ECO:0000256" key="12">
    <source>
        <dbReference type="ARBA" id="ARBA00023012"/>
    </source>
</evidence>
<dbReference type="PANTHER" id="PTHR45528:SF1">
    <property type="entry name" value="SENSOR HISTIDINE KINASE CPXA"/>
    <property type="match status" value="1"/>
</dbReference>
<name>A0ABR7I8X4_9FIRM</name>
<evidence type="ECO:0000256" key="1">
    <source>
        <dbReference type="ARBA" id="ARBA00000085"/>
    </source>
</evidence>
<dbReference type="CDD" id="cd00082">
    <property type="entry name" value="HisKA"/>
    <property type="match status" value="1"/>
</dbReference>
<accession>A0ABR7I8X4</accession>
<feature type="domain" description="Signal transduction histidine kinase dimerisation/phosphoacceptor" evidence="15">
    <location>
        <begin position="170"/>
        <end position="232"/>
    </location>
</feature>
<comment type="subcellular location">
    <subcellularLocation>
        <location evidence="2">Cell membrane</location>
        <topology evidence="2">Multi-pass membrane protein</topology>
    </subcellularLocation>
</comment>
<dbReference type="SMART" id="SM00388">
    <property type="entry name" value="HisKA"/>
    <property type="match status" value="1"/>
</dbReference>
<feature type="transmembrane region" description="Helical" evidence="14">
    <location>
        <begin position="131"/>
        <end position="156"/>
    </location>
</feature>
<evidence type="ECO:0000256" key="7">
    <source>
        <dbReference type="ARBA" id="ARBA00022692"/>
    </source>
</evidence>
<dbReference type="SUPFAM" id="SSF47384">
    <property type="entry name" value="Homodimeric domain of signal transducing histidine kinase"/>
    <property type="match status" value="1"/>
</dbReference>
<evidence type="ECO:0000313" key="17">
    <source>
        <dbReference type="Proteomes" id="UP000621540"/>
    </source>
</evidence>
<evidence type="ECO:0000256" key="10">
    <source>
        <dbReference type="ARBA" id="ARBA00022840"/>
    </source>
</evidence>
<evidence type="ECO:0000256" key="3">
    <source>
        <dbReference type="ARBA" id="ARBA00012438"/>
    </source>
</evidence>
<sequence>MAVLGLILGGINFLYYREVVSDSDDTLEFLMENGGTFPKQEWENEKVAFSPELPYESRYFSVDLSEDGTVQSSDTGQIAAVDFSMAVRYAKSILKSGKTQGFVGNYRYLVSDDADKVQIVFLDCGRTLSGFWRFLVISVWVATFGLVAVFILIFLFSKRIIRPMSENYEKQKRFITDAGHEIKTPLTIIDADADVLEMELGENEWLADIRNQTRRMTALTNDLIYLSRMEEAKNGMPMIDFPLSDVTEEVADEALVKEELKRCADEIASVDLSMQTIRDCLKNNFQESESVV</sequence>
<keyword evidence="6" id="KW-0808">Transferase</keyword>
<dbReference type="Proteomes" id="UP000621540">
    <property type="component" value="Unassembled WGS sequence"/>
</dbReference>
<dbReference type="InterPro" id="IPR050398">
    <property type="entry name" value="HssS/ArlS-like"/>
</dbReference>
<protein>
    <recommendedName>
        <fullName evidence="3">histidine kinase</fullName>
        <ecNumber evidence="3">2.7.13.3</ecNumber>
    </recommendedName>
</protein>
<evidence type="ECO:0000256" key="2">
    <source>
        <dbReference type="ARBA" id="ARBA00004651"/>
    </source>
</evidence>
<keyword evidence="13 14" id="KW-0472">Membrane</keyword>
<gene>
    <name evidence="16" type="ORF">H8Z76_04985</name>
</gene>
<dbReference type="RefSeq" id="WP_186981842.1">
    <property type="nucleotide sequence ID" value="NZ_JACOQH010000003.1"/>
</dbReference>
<dbReference type="EC" id="2.7.13.3" evidence="3"/>
<keyword evidence="9 16" id="KW-0418">Kinase</keyword>
<evidence type="ECO:0000256" key="13">
    <source>
        <dbReference type="ARBA" id="ARBA00023136"/>
    </source>
</evidence>
<dbReference type="InterPro" id="IPR003661">
    <property type="entry name" value="HisK_dim/P_dom"/>
</dbReference>
<evidence type="ECO:0000256" key="14">
    <source>
        <dbReference type="SAM" id="Phobius"/>
    </source>
</evidence>
<evidence type="ECO:0000256" key="4">
    <source>
        <dbReference type="ARBA" id="ARBA00022475"/>
    </source>
</evidence>
<keyword evidence="7 14" id="KW-0812">Transmembrane</keyword>
<evidence type="ECO:0000259" key="15">
    <source>
        <dbReference type="SMART" id="SM00388"/>
    </source>
</evidence>
<keyword evidence="10" id="KW-0067">ATP-binding</keyword>
<evidence type="ECO:0000256" key="6">
    <source>
        <dbReference type="ARBA" id="ARBA00022679"/>
    </source>
</evidence>
<comment type="caution">
    <text evidence="16">The sequence shown here is derived from an EMBL/GenBank/DDBJ whole genome shotgun (WGS) entry which is preliminary data.</text>
</comment>
<evidence type="ECO:0000256" key="9">
    <source>
        <dbReference type="ARBA" id="ARBA00022777"/>
    </source>
</evidence>